<dbReference type="PROSITE" id="PS51257">
    <property type="entry name" value="PROKAR_LIPOPROTEIN"/>
    <property type="match status" value="1"/>
</dbReference>
<dbReference type="AlphaFoldDB" id="A0A1M7ZY06"/>
<evidence type="ECO:0000313" key="4">
    <source>
        <dbReference type="Proteomes" id="UP000184611"/>
    </source>
</evidence>
<dbReference type="Proteomes" id="UP000184611">
    <property type="component" value="Unassembled WGS sequence"/>
</dbReference>
<proteinExistence type="predicted"/>
<dbReference type="OrthoDB" id="9771112at2"/>
<dbReference type="EMBL" id="FRYK01000004">
    <property type="protein sequence ID" value="SHO73765.1"/>
    <property type="molecule type" value="Genomic_DNA"/>
</dbReference>
<accession>A0A1M7ZY06</accession>
<feature type="transmembrane region" description="Helical" evidence="1">
    <location>
        <begin position="876"/>
        <end position="894"/>
    </location>
</feature>
<gene>
    <name evidence="3" type="ORF">SAMN05443547_2138</name>
</gene>
<keyword evidence="1" id="KW-0812">Transmembrane</keyword>
<organism evidence="3 4">
    <name type="scientific">Flavobacterium cucumis</name>
    <dbReference type="NCBI Taxonomy" id="416016"/>
    <lineage>
        <taxon>Bacteria</taxon>
        <taxon>Pseudomonadati</taxon>
        <taxon>Bacteroidota</taxon>
        <taxon>Flavobacteriia</taxon>
        <taxon>Flavobacteriales</taxon>
        <taxon>Flavobacteriaceae</taxon>
        <taxon>Flavobacterium</taxon>
    </lineage>
</organism>
<evidence type="ECO:0000313" key="3">
    <source>
        <dbReference type="EMBL" id="SHO73765.1"/>
    </source>
</evidence>
<dbReference type="InterPro" id="IPR024983">
    <property type="entry name" value="CHAT_dom"/>
</dbReference>
<keyword evidence="1" id="KW-1133">Transmembrane helix</keyword>
<keyword evidence="1" id="KW-0472">Membrane</keyword>
<name>A0A1M7ZY06_9FLAO</name>
<keyword evidence="4" id="KW-1185">Reference proteome</keyword>
<sequence>MKMKSRFKNIIVGFASILWVILLFSSCNSSDSNTVATEIASNFKVEKEQVTDTIQLNQLIKEAETFSEEYKFRETIYVLKKIVTDYKDYLLENDPKELVNAYLDLSFNYSSIHNQKYELVYTKKAIEICEKKGLITTTDYLTAYNNLHVFQQNYGDLKSSRETINAFEKYIDKLDKGEVILSEKDENYAKRIFYRMEISRMDINTQQELIEKKLRDFSKFALDSGNEREENLNFYLSTYDEFCYRLYETEQYFLAEKHLKRFNEQALAYNFLFYSMKANAILGSVYYFLNKYEEGCKKIDIALNTIEFGRFNSSKYSLETIKAMNLVGSRKFSEASNLVEQNIIDLVQNHTQKKTEIVDLKFNSFRDLNSHNYINIFATSALIFKDSYINSKDIDDLNKAEKLSLIAAEMFNEFYLNGSYNPTLNKLQDKISEGLLFVISEKYQKNVPKKIELLNWIERNASQHLYKEVQKKFLLANESLSKIYDEFTELEDKKKYLEGIKQQGNQANKELNAISNRSNQLKALIKNKFPNFIQVNTDFDITSIKNKIADANLIKYYVAFENVYVLLVNATSIEVKKIDKVDRISLELEQLIKEYKEPDVGYKNENKAISSQLVPFNIDGKITIIPDKFLNYLPFESLEVNNKLWIESAQITYAYSFPLWLISIENKSNSEFNLVSFAPRYNQSKFQSNRVVNLPFAKEESEKICDVTNGSLFADNQATKSNFINSFTNYSIYHLAMHSYLYADDFEKSCLLFANNEPLYFYELYEYFLPADLVVLSACDTGNGTLIKGEGIMSLSRAFAYSGVKSAVVSLWQVPDKETSELMILFYENLEKGLEKDKALQLAKLEFLKQNPLKSHPYYWSGFVLNGNNSALKTKSYYWFYIIGFGLFTLLILFRKKLIQLRQ</sequence>
<dbReference type="Pfam" id="PF12770">
    <property type="entry name" value="CHAT"/>
    <property type="match status" value="1"/>
</dbReference>
<dbReference type="RefSeq" id="WP_073584248.1">
    <property type="nucleotide sequence ID" value="NZ_FRYK01000004.1"/>
</dbReference>
<protein>
    <submittedName>
        <fullName evidence="3">CHAT domain-containing protein</fullName>
    </submittedName>
</protein>
<feature type="domain" description="CHAT" evidence="2">
    <location>
        <begin position="619"/>
        <end position="868"/>
    </location>
</feature>
<evidence type="ECO:0000259" key="2">
    <source>
        <dbReference type="Pfam" id="PF12770"/>
    </source>
</evidence>
<dbReference type="STRING" id="416016.SAMN05443547_2138"/>
<evidence type="ECO:0000256" key="1">
    <source>
        <dbReference type="SAM" id="Phobius"/>
    </source>
</evidence>
<reference evidence="4" key="1">
    <citation type="submission" date="2016-12" db="EMBL/GenBank/DDBJ databases">
        <authorList>
            <person name="Varghese N."/>
            <person name="Submissions S."/>
        </authorList>
    </citation>
    <scope>NUCLEOTIDE SEQUENCE [LARGE SCALE GENOMIC DNA]</scope>
    <source>
        <strain evidence="4">DSM 18830</strain>
    </source>
</reference>